<sequence>MATTSHAGGRGISRRARHAPDAFEASITSAKAPLSVVIPTRDRQQLLRQALKSVMAQTGVPTRLQLIIADNGLLPGVVEIAEEYGAEYVATGAVGPGAVRNAGLRLALGDYVAFLDDDDAWTLEHLSSHLAVLERDRSLGATVSRMTIGDANARPSGREGAPAKAPVGLDLFALFLSYFPSVCSVVARRGAVAALGGFDERLIHGEDWDWNLRLALQNRVGFVNRTTFVMRSRDPQSDYDCQVRWIRLGYFQRVFWKHVLRAGDRRPPLRDLADIYRRQSGLFAIWLCACAQHNLEAGNRREFAVRLAQALVASPPHTVAWWGRRWLKHGA</sequence>
<dbReference type="Proteomes" id="UP000612893">
    <property type="component" value="Unassembled WGS sequence"/>
</dbReference>
<keyword evidence="3" id="KW-1185">Reference proteome</keyword>
<reference evidence="2" key="1">
    <citation type="submission" date="2020-10" db="EMBL/GenBank/DDBJ databases">
        <title>Ca. Dormibacterota MAGs.</title>
        <authorList>
            <person name="Montgomery K."/>
        </authorList>
    </citation>
    <scope>NUCLEOTIDE SEQUENCE [LARGE SCALE GENOMIC DNA]</scope>
    <source>
        <strain evidence="2">SC8812_S17_10</strain>
    </source>
</reference>
<dbReference type="InterPro" id="IPR001173">
    <property type="entry name" value="Glyco_trans_2-like"/>
</dbReference>
<feature type="domain" description="Glycosyltransferase 2-like" evidence="1">
    <location>
        <begin position="35"/>
        <end position="156"/>
    </location>
</feature>
<dbReference type="InterPro" id="IPR029044">
    <property type="entry name" value="Nucleotide-diphossugar_trans"/>
</dbReference>
<dbReference type="PANTHER" id="PTHR43685">
    <property type="entry name" value="GLYCOSYLTRANSFERASE"/>
    <property type="match status" value="1"/>
</dbReference>
<protein>
    <submittedName>
        <fullName evidence="2">Glycosyltransferase family 2 protein</fullName>
    </submittedName>
</protein>
<name>A0A934K1M7_9BACT</name>
<dbReference type="PANTHER" id="PTHR43685:SF2">
    <property type="entry name" value="GLYCOSYLTRANSFERASE 2-LIKE DOMAIN-CONTAINING PROTEIN"/>
    <property type="match status" value="1"/>
</dbReference>
<dbReference type="InterPro" id="IPR050834">
    <property type="entry name" value="Glycosyltransf_2"/>
</dbReference>
<proteinExistence type="predicted"/>
<organism evidence="2 3">
    <name type="scientific">Candidatus Nephthysia bennettiae</name>
    <dbReference type="NCBI Taxonomy" id="3127016"/>
    <lineage>
        <taxon>Bacteria</taxon>
        <taxon>Bacillati</taxon>
        <taxon>Candidatus Dormiibacterota</taxon>
        <taxon>Candidatus Dormibacteria</taxon>
        <taxon>Candidatus Dormibacterales</taxon>
        <taxon>Candidatus Dormibacteraceae</taxon>
        <taxon>Candidatus Nephthysia</taxon>
    </lineage>
</organism>
<evidence type="ECO:0000313" key="2">
    <source>
        <dbReference type="EMBL" id="MBJ7599921.1"/>
    </source>
</evidence>
<dbReference type="AlphaFoldDB" id="A0A934K1M7"/>
<accession>A0A934K1M7</accession>
<comment type="caution">
    <text evidence="2">The sequence shown here is derived from an EMBL/GenBank/DDBJ whole genome shotgun (WGS) entry which is preliminary data.</text>
</comment>
<dbReference type="SUPFAM" id="SSF53448">
    <property type="entry name" value="Nucleotide-diphospho-sugar transferases"/>
    <property type="match status" value="1"/>
</dbReference>
<dbReference type="CDD" id="cd00761">
    <property type="entry name" value="Glyco_tranf_GTA_type"/>
    <property type="match status" value="1"/>
</dbReference>
<evidence type="ECO:0000259" key="1">
    <source>
        <dbReference type="Pfam" id="PF00535"/>
    </source>
</evidence>
<evidence type="ECO:0000313" key="3">
    <source>
        <dbReference type="Proteomes" id="UP000612893"/>
    </source>
</evidence>
<gene>
    <name evidence="2" type="ORF">JF922_17820</name>
</gene>
<dbReference type="Gene3D" id="3.90.550.10">
    <property type="entry name" value="Spore Coat Polysaccharide Biosynthesis Protein SpsA, Chain A"/>
    <property type="match status" value="1"/>
</dbReference>
<dbReference type="EMBL" id="JAEKNR010000177">
    <property type="protein sequence ID" value="MBJ7599921.1"/>
    <property type="molecule type" value="Genomic_DNA"/>
</dbReference>
<dbReference type="RefSeq" id="WP_338203574.1">
    <property type="nucleotide sequence ID" value="NZ_JAEKNR010000177.1"/>
</dbReference>
<dbReference type="Pfam" id="PF00535">
    <property type="entry name" value="Glycos_transf_2"/>
    <property type="match status" value="1"/>
</dbReference>